<name>A0A9X2Z886_9MYCO</name>
<evidence type="ECO:0000313" key="1">
    <source>
        <dbReference type="EMBL" id="MCV7423287.1"/>
    </source>
</evidence>
<reference evidence="1" key="2">
    <citation type="journal article" date="2022" name="BMC Genomics">
        <title>Comparative genome analysis of mycobacteria focusing on tRNA and non-coding RNA.</title>
        <authorList>
            <person name="Behra P.R.K."/>
            <person name="Pettersson B.M.F."/>
            <person name="Ramesh M."/>
            <person name="Das S."/>
            <person name="Dasgupta S."/>
            <person name="Kirsebom L.A."/>
        </authorList>
    </citation>
    <scope>NUCLEOTIDE SEQUENCE</scope>
    <source>
        <strain evidence="1">DSM 44838</strain>
    </source>
</reference>
<dbReference type="EMBL" id="JACKVK010000011">
    <property type="protein sequence ID" value="MCV7423287.1"/>
    <property type="molecule type" value="Genomic_DNA"/>
</dbReference>
<reference evidence="1" key="1">
    <citation type="submission" date="2020-07" db="EMBL/GenBank/DDBJ databases">
        <authorList>
            <person name="Pettersson B.M.F."/>
            <person name="Behra P.R.K."/>
            <person name="Ramesh M."/>
            <person name="Das S."/>
            <person name="Dasgupta S."/>
            <person name="Kirsebom L.A."/>
        </authorList>
    </citation>
    <scope>NUCLEOTIDE SEQUENCE</scope>
    <source>
        <strain evidence="1">DSM 44838</strain>
    </source>
</reference>
<sequence>MLTAIAHVPSAPVLVPELATGAAPELQDLVAAVRQAAAELPARWFAVGVGPADTVIGPGTVGTFGGYGSDVRVALSAAAVGDPKPLPLCVLVAAWVRTQFAPSAAAEAWVYAHDHTKEAALARGRALRAEVDAISEPVGVLVVADGANTLTAAAPGGYDPTSAAVQAALDDALAAGDAEALTRVPDAVVGRVAYQVLAGLLGASPWQARELYRGAPYGVGYAVGAWRPR</sequence>
<keyword evidence="2" id="KW-1185">Reference proteome</keyword>
<gene>
    <name evidence="1" type="ORF">H7K45_22295</name>
</gene>
<dbReference type="AlphaFoldDB" id="A0A9X2Z886"/>
<organism evidence="1 2">
    <name type="scientific">Mycobacterium yunnanensis</name>
    <dbReference type="NCBI Taxonomy" id="368477"/>
    <lineage>
        <taxon>Bacteria</taxon>
        <taxon>Bacillati</taxon>
        <taxon>Actinomycetota</taxon>
        <taxon>Actinomycetes</taxon>
        <taxon>Mycobacteriales</taxon>
        <taxon>Mycobacteriaceae</taxon>
        <taxon>Mycobacterium</taxon>
    </lineage>
</organism>
<proteinExistence type="predicted"/>
<dbReference type="Gene3D" id="3.40.830.10">
    <property type="entry name" value="LigB-like"/>
    <property type="match status" value="1"/>
</dbReference>
<evidence type="ECO:0000313" key="2">
    <source>
        <dbReference type="Proteomes" id="UP001141629"/>
    </source>
</evidence>
<accession>A0A9X2Z886</accession>
<dbReference type="RefSeq" id="WP_263998171.1">
    <property type="nucleotide sequence ID" value="NZ_JACKVK010000011.1"/>
</dbReference>
<comment type="caution">
    <text evidence="1">The sequence shown here is derived from an EMBL/GenBank/DDBJ whole genome shotgun (WGS) entry which is preliminary data.</text>
</comment>
<dbReference type="Proteomes" id="UP001141629">
    <property type="component" value="Unassembled WGS sequence"/>
</dbReference>
<protein>
    <submittedName>
        <fullName evidence="1">Uncharacterized protein</fullName>
    </submittedName>
</protein>
<dbReference type="SUPFAM" id="SSF53213">
    <property type="entry name" value="LigB-like"/>
    <property type="match status" value="1"/>
</dbReference>